<evidence type="ECO:0008006" key="3">
    <source>
        <dbReference type="Google" id="ProtNLM"/>
    </source>
</evidence>
<protein>
    <recommendedName>
        <fullName evidence="3">Competence protein ComK</fullName>
    </recommendedName>
</protein>
<dbReference type="Pfam" id="PF06338">
    <property type="entry name" value="ComK"/>
    <property type="match status" value="1"/>
</dbReference>
<dbReference type="AlphaFoldDB" id="A0A4S4C6Q4"/>
<name>A0A4S4C6Q4_9BACI</name>
<sequence length="198" mass="22984">MKNMKKFQHNIQKEVKEVPYIINELTMIILPWYSKHAYLNSTILELYQEVDVNAGSLAIVNQSCIYYGSDLKGRLHHASMILKGQRMLPVLISESNRICMVPTCSPYKPECVWLSYKHVKDIVPKENRTVVILSNNQHVELDITRDALETRLSRAARVVSTQGYRQEQMTDLYKMQVVAEDANLYTLNKDVEHDQLEQ</sequence>
<proteinExistence type="predicted"/>
<reference evidence="1 2" key="1">
    <citation type="submission" date="2019-04" db="EMBL/GenBank/DDBJ databases">
        <title>Bacillus sediminilitoris sp. nov., isolated from a tidal flat sediment on the East China Sea.</title>
        <authorList>
            <person name="Wei Y."/>
            <person name="Mao H."/>
            <person name="Fang J."/>
        </authorList>
    </citation>
    <scope>NUCLEOTIDE SEQUENCE [LARGE SCALE GENOMIC DNA]</scope>
    <source>
        <strain evidence="1 2">DSL-17</strain>
    </source>
</reference>
<dbReference type="OrthoDB" id="2417337at2"/>
<dbReference type="Proteomes" id="UP000310334">
    <property type="component" value="Unassembled WGS sequence"/>
</dbReference>
<evidence type="ECO:0000313" key="1">
    <source>
        <dbReference type="EMBL" id="THF81426.1"/>
    </source>
</evidence>
<gene>
    <name evidence="1" type="ORF">E6W99_05820</name>
</gene>
<dbReference type="EMBL" id="SSNT01000004">
    <property type="protein sequence ID" value="THF81426.1"/>
    <property type="molecule type" value="Genomic_DNA"/>
</dbReference>
<organism evidence="1 2">
    <name type="scientific">Metabacillus sediminilitoris</name>
    <dbReference type="NCBI Taxonomy" id="2567941"/>
    <lineage>
        <taxon>Bacteria</taxon>
        <taxon>Bacillati</taxon>
        <taxon>Bacillota</taxon>
        <taxon>Bacilli</taxon>
        <taxon>Bacillales</taxon>
        <taxon>Bacillaceae</taxon>
        <taxon>Metabacillus</taxon>
    </lineage>
</organism>
<dbReference type="InterPro" id="IPR010461">
    <property type="entry name" value="ComK"/>
</dbReference>
<evidence type="ECO:0000313" key="2">
    <source>
        <dbReference type="Proteomes" id="UP000310334"/>
    </source>
</evidence>
<comment type="caution">
    <text evidence="1">The sequence shown here is derived from an EMBL/GenBank/DDBJ whole genome shotgun (WGS) entry which is preliminary data.</text>
</comment>
<keyword evidence="2" id="KW-1185">Reference proteome</keyword>
<accession>A0A4S4C6Q4</accession>
<dbReference type="GO" id="GO:0030420">
    <property type="term" value="P:establishment of competence for transformation"/>
    <property type="evidence" value="ECO:0007669"/>
    <property type="project" value="InterPro"/>
</dbReference>